<dbReference type="InterPro" id="IPR010323">
    <property type="entry name" value="DUF924"/>
</dbReference>
<dbReference type="OrthoDB" id="414698at2759"/>
<sequence length="247" mass="28457">MESSSLEKVVTHEFLDAVCHFWFSHINDSDHIIVPDIDDAMPWFSQSDAYDNSCINNFGAQLQYIKSAGASGTDIVSATKPETPLHWMSLIILLDQLPRNCFRGDHAGIAYNIFDGLALDVALQAIKLGIPQHPQVRFRHAYRFWFYLPLEHSESLKMQEVVREEHVKMFQDSRMLMDDESDSKDSDLANCQTVLRMRKVQLEEFKDKIHGICDGHEETLRRFGRYPHRNNALGRVSTADELAYLQK</sequence>
<evidence type="ECO:0000313" key="1">
    <source>
        <dbReference type="EMBL" id="KAH7113818.1"/>
    </source>
</evidence>
<dbReference type="AlphaFoldDB" id="A0A9P9D6X0"/>
<dbReference type="Gene3D" id="1.25.40.10">
    <property type="entry name" value="Tetratricopeptide repeat domain"/>
    <property type="match status" value="1"/>
</dbReference>
<gene>
    <name evidence="1" type="ORF">B0J11DRAFT_595273</name>
</gene>
<comment type="caution">
    <text evidence="1">The sequence shown here is derived from an EMBL/GenBank/DDBJ whole genome shotgun (WGS) entry which is preliminary data.</text>
</comment>
<keyword evidence="2" id="KW-1185">Reference proteome</keyword>
<dbReference type="Gene3D" id="1.20.58.320">
    <property type="entry name" value="TPR-like"/>
    <property type="match status" value="1"/>
</dbReference>
<evidence type="ECO:0008006" key="3">
    <source>
        <dbReference type="Google" id="ProtNLM"/>
    </source>
</evidence>
<dbReference type="EMBL" id="JAGMWT010000018">
    <property type="protein sequence ID" value="KAH7113818.1"/>
    <property type="molecule type" value="Genomic_DNA"/>
</dbReference>
<reference evidence="1" key="1">
    <citation type="journal article" date="2021" name="Nat. Commun.">
        <title>Genetic determinants of endophytism in the Arabidopsis root mycobiome.</title>
        <authorList>
            <person name="Mesny F."/>
            <person name="Miyauchi S."/>
            <person name="Thiergart T."/>
            <person name="Pickel B."/>
            <person name="Atanasova L."/>
            <person name="Karlsson M."/>
            <person name="Huettel B."/>
            <person name="Barry K.W."/>
            <person name="Haridas S."/>
            <person name="Chen C."/>
            <person name="Bauer D."/>
            <person name="Andreopoulos W."/>
            <person name="Pangilinan J."/>
            <person name="LaButti K."/>
            <person name="Riley R."/>
            <person name="Lipzen A."/>
            <person name="Clum A."/>
            <person name="Drula E."/>
            <person name="Henrissat B."/>
            <person name="Kohler A."/>
            <person name="Grigoriev I.V."/>
            <person name="Martin F.M."/>
            <person name="Hacquard S."/>
        </authorList>
    </citation>
    <scope>NUCLEOTIDE SEQUENCE</scope>
    <source>
        <strain evidence="1">MPI-CAGE-CH-0243</strain>
    </source>
</reference>
<protein>
    <recommendedName>
        <fullName evidence="3">DUF924-domain-containing protein</fullName>
    </recommendedName>
</protein>
<proteinExistence type="predicted"/>
<name>A0A9P9D6X0_9PLEO</name>
<dbReference type="InterPro" id="IPR011990">
    <property type="entry name" value="TPR-like_helical_dom_sf"/>
</dbReference>
<dbReference type="Pfam" id="PF06041">
    <property type="entry name" value="DUF924"/>
    <property type="match status" value="1"/>
</dbReference>
<evidence type="ECO:0000313" key="2">
    <source>
        <dbReference type="Proteomes" id="UP000700596"/>
    </source>
</evidence>
<organism evidence="1 2">
    <name type="scientific">Dendryphion nanum</name>
    <dbReference type="NCBI Taxonomy" id="256645"/>
    <lineage>
        <taxon>Eukaryota</taxon>
        <taxon>Fungi</taxon>
        <taxon>Dikarya</taxon>
        <taxon>Ascomycota</taxon>
        <taxon>Pezizomycotina</taxon>
        <taxon>Dothideomycetes</taxon>
        <taxon>Pleosporomycetidae</taxon>
        <taxon>Pleosporales</taxon>
        <taxon>Torulaceae</taxon>
        <taxon>Dendryphion</taxon>
    </lineage>
</organism>
<accession>A0A9P9D6X0</accession>
<dbReference type="SUPFAM" id="SSF48452">
    <property type="entry name" value="TPR-like"/>
    <property type="match status" value="1"/>
</dbReference>
<dbReference type="Proteomes" id="UP000700596">
    <property type="component" value="Unassembled WGS sequence"/>
</dbReference>